<sequence length="141" mass="16925">MNEDIIYNDLDDSYNDNLFDNPYDGYMYYHFFDSLVEDGFLLHCFSVLDHWERYDIPTISILYEKYDKIYHMHLHFGNGYKTGIVTSFSLLENEKTILNIEEYNINIKFFLRTDASGEILHKSEDVFVPHLNRLLKLKTFI</sequence>
<name>A0A6J5RRQ1_9CAUD</name>
<protein>
    <submittedName>
        <fullName evidence="1">Uncharacterized protein</fullName>
    </submittedName>
</protein>
<gene>
    <name evidence="1" type="ORF">UFOVP1290_436</name>
</gene>
<accession>A0A6J5RRQ1</accession>
<dbReference type="EMBL" id="LR797252">
    <property type="protein sequence ID" value="CAB4196916.1"/>
    <property type="molecule type" value="Genomic_DNA"/>
</dbReference>
<organism evidence="1">
    <name type="scientific">uncultured Caudovirales phage</name>
    <dbReference type="NCBI Taxonomy" id="2100421"/>
    <lineage>
        <taxon>Viruses</taxon>
        <taxon>Duplodnaviria</taxon>
        <taxon>Heunggongvirae</taxon>
        <taxon>Uroviricota</taxon>
        <taxon>Caudoviricetes</taxon>
        <taxon>Peduoviridae</taxon>
        <taxon>Maltschvirus</taxon>
        <taxon>Maltschvirus maltsch</taxon>
    </lineage>
</organism>
<evidence type="ECO:0000313" key="1">
    <source>
        <dbReference type="EMBL" id="CAB4196916.1"/>
    </source>
</evidence>
<proteinExistence type="predicted"/>
<reference evidence="1" key="1">
    <citation type="submission" date="2020-05" db="EMBL/GenBank/DDBJ databases">
        <authorList>
            <person name="Chiriac C."/>
            <person name="Salcher M."/>
            <person name="Ghai R."/>
            <person name="Kavagutti S V."/>
        </authorList>
    </citation>
    <scope>NUCLEOTIDE SEQUENCE</scope>
</reference>